<proteinExistence type="predicted"/>
<dbReference type="EMBL" id="JAEKFT010000010">
    <property type="protein sequence ID" value="MBT0961727.1"/>
    <property type="molecule type" value="Genomic_DNA"/>
</dbReference>
<dbReference type="Gene3D" id="3.30.750.140">
    <property type="match status" value="1"/>
</dbReference>
<name>A0A944DC83_DENI1</name>
<feature type="domain" description="Flagellar hook-length control protein-like C-terminal" evidence="2">
    <location>
        <begin position="290"/>
        <end position="361"/>
    </location>
</feature>
<dbReference type="InterPro" id="IPR021136">
    <property type="entry name" value="Flagellar_hook_control-like_C"/>
</dbReference>
<evidence type="ECO:0000313" key="4">
    <source>
        <dbReference type="Proteomes" id="UP000694660"/>
    </source>
</evidence>
<comment type="caution">
    <text evidence="3">The sequence shown here is derived from an EMBL/GenBank/DDBJ whole genome shotgun (WGS) entry which is preliminary data.</text>
</comment>
<feature type="compositionally biased region" description="Low complexity" evidence="1">
    <location>
        <begin position="209"/>
        <end position="237"/>
    </location>
</feature>
<feature type="region of interest" description="Disordered" evidence="1">
    <location>
        <begin position="192"/>
        <end position="237"/>
    </location>
</feature>
<keyword evidence="3" id="KW-0969">Cilium</keyword>
<reference evidence="4" key="1">
    <citation type="journal article" date="2022" name="ISME J.">
        <title>Genetic and phylogenetic analysis of dissimilatory iodate-reducing bacteria identifies potential niches across the world's oceans.</title>
        <authorList>
            <person name="Reyes-Umana V."/>
            <person name="Henning Z."/>
            <person name="Lee K."/>
            <person name="Barnum T.P."/>
            <person name="Coates J.D."/>
        </authorList>
    </citation>
    <scope>NUCLEOTIDE SEQUENCE [LARGE SCALE GENOMIC DNA]</scope>
    <source>
        <strain evidence="4">IR12</strain>
    </source>
</reference>
<keyword evidence="3" id="KW-0966">Cell projection</keyword>
<sequence length="366" mass="38446">MIPGDLAARLRLLTEASFFADEPPLEPLQSIRPVPSQLPEYRAGDRFSALIQKALPDGTFEALVDGRTIKLALPQQAQIGERLELVVARNTPRAVLANPAPAAPTDTASRPALSATGRLISFLLTGQPAPETPTLARGQPLQPASTGPLNPAALAAALRQGIGDSGLFYESHLAKWSAGQLPTEALRREPQGRMPVAPAPGGSTATPNAPGASAPQAAAAAEAAARSAATPSATPAARTDLVPDRLLPVMHQQLDALATHHYAWVGQAWPGQTMELEIEDPGRDGEEAGADEVPWKTTLRLSLPTLGGVEARLALDSSGVRIRLSADDPATAAELERRRTDLAEALAQANLTLKEVQVSPHHERSS</sequence>
<evidence type="ECO:0000313" key="3">
    <source>
        <dbReference type="EMBL" id="MBT0961727.1"/>
    </source>
</evidence>
<evidence type="ECO:0000256" key="1">
    <source>
        <dbReference type="SAM" id="MobiDB-lite"/>
    </source>
</evidence>
<dbReference type="RefSeq" id="WP_214361481.1">
    <property type="nucleotide sequence ID" value="NZ_JAEKFT010000010.1"/>
</dbReference>
<organism evidence="3 4">
    <name type="scientific">Denitromonas iodatirespirans</name>
    <dbReference type="NCBI Taxonomy" id="2795389"/>
    <lineage>
        <taxon>Bacteria</taxon>
        <taxon>Pseudomonadati</taxon>
        <taxon>Pseudomonadota</taxon>
        <taxon>Betaproteobacteria</taxon>
        <taxon>Rhodocyclales</taxon>
        <taxon>Zoogloeaceae</taxon>
        <taxon>Denitromonas</taxon>
    </lineage>
</organism>
<dbReference type="InterPro" id="IPR038610">
    <property type="entry name" value="FliK-like_C_sf"/>
</dbReference>
<dbReference type="Pfam" id="PF02120">
    <property type="entry name" value="Flg_hook"/>
    <property type="match status" value="1"/>
</dbReference>
<gene>
    <name evidence="3" type="ORF">I8J34_11150</name>
</gene>
<protein>
    <submittedName>
        <fullName evidence="3">Flagellar hook-length control protein FliK</fullName>
    </submittedName>
</protein>
<accession>A0A944DC83</accession>
<dbReference type="CDD" id="cd17470">
    <property type="entry name" value="T3SS_Flik_C"/>
    <property type="match status" value="1"/>
</dbReference>
<keyword evidence="3" id="KW-0282">Flagellum</keyword>
<evidence type="ECO:0000259" key="2">
    <source>
        <dbReference type="Pfam" id="PF02120"/>
    </source>
</evidence>
<dbReference type="Proteomes" id="UP000694660">
    <property type="component" value="Unassembled WGS sequence"/>
</dbReference>
<keyword evidence="4" id="KW-1185">Reference proteome</keyword>
<dbReference type="AlphaFoldDB" id="A0A944DC83"/>